<dbReference type="EMBL" id="NHYE01000825">
    <property type="protein sequence ID" value="PPR02725.1"/>
    <property type="molecule type" value="Genomic_DNA"/>
</dbReference>
<feature type="region of interest" description="Disordered" evidence="1">
    <location>
        <begin position="345"/>
        <end position="380"/>
    </location>
</feature>
<comment type="caution">
    <text evidence="2">The sequence shown here is derived from an EMBL/GenBank/DDBJ whole genome shotgun (WGS) entry which is preliminary data.</text>
</comment>
<feature type="region of interest" description="Disordered" evidence="1">
    <location>
        <begin position="156"/>
        <end position="175"/>
    </location>
</feature>
<evidence type="ECO:0000256" key="1">
    <source>
        <dbReference type="SAM" id="MobiDB-lite"/>
    </source>
</evidence>
<reference evidence="2 3" key="1">
    <citation type="journal article" date="2018" name="Evol. Lett.">
        <title>Horizontal gene cluster transfer increased hallucinogenic mushroom diversity.</title>
        <authorList>
            <person name="Reynolds H.T."/>
            <person name="Vijayakumar V."/>
            <person name="Gluck-Thaler E."/>
            <person name="Korotkin H.B."/>
            <person name="Matheny P.B."/>
            <person name="Slot J.C."/>
        </authorList>
    </citation>
    <scope>NUCLEOTIDE SEQUENCE [LARGE SCALE GENOMIC DNA]</scope>
    <source>
        <strain evidence="2 3">SRW20</strain>
    </source>
</reference>
<dbReference type="AlphaFoldDB" id="A0A409YIC8"/>
<protein>
    <submittedName>
        <fullName evidence="2">Uncharacterized protein</fullName>
    </submittedName>
</protein>
<feature type="compositionally biased region" description="Low complexity" evidence="1">
    <location>
        <begin position="156"/>
        <end position="170"/>
    </location>
</feature>
<feature type="compositionally biased region" description="Low complexity" evidence="1">
    <location>
        <begin position="347"/>
        <end position="358"/>
    </location>
</feature>
<evidence type="ECO:0000313" key="2">
    <source>
        <dbReference type="EMBL" id="PPR02725.1"/>
    </source>
</evidence>
<gene>
    <name evidence="2" type="ORF">CVT26_009436</name>
</gene>
<dbReference type="InParanoid" id="A0A409YIC8"/>
<feature type="compositionally biased region" description="Polar residues" evidence="1">
    <location>
        <begin position="205"/>
        <end position="222"/>
    </location>
</feature>
<feature type="compositionally biased region" description="Polar residues" evidence="1">
    <location>
        <begin position="25"/>
        <end position="38"/>
    </location>
</feature>
<sequence length="396" mass="40461">MDDGSSTSTTPKEPSPVVSSDEDGPSQTQVPSGASTPQPRVITDRVSALGIPTYLQVPARDAPAAQGSTPQATSSAMASLLPSVELAREMYNNAILQLELSKVRVQNLTVKEQIILKDAELDEVKMFLTEYGAEDSKIVQAVFEAKDEPEVVAPPVAPVASSSRSVSSSRTNSLKRKASSSSIDELIASSLRKHPELAAAYASATDRSPSSRARTMEASPSVSDILSSRSSGLGAHSSLGGLGSYSALGGLGSSLGGMGSSLGGLESSLGGLGSSLGGGVGSYSALSGLGSDRGLAYGLTTPIPRTSPSSMTEAELTAYAAQLEREVETGMATLNPEGFANLKRRGGAAARRAGATAGPSNAVASSSKGKGKAQEHGDDAMRRLLAERYAAHGISF</sequence>
<feature type="region of interest" description="Disordered" evidence="1">
    <location>
        <begin position="1"/>
        <end position="42"/>
    </location>
</feature>
<accession>A0A409YIC8</accession>
<evidence type="ECO:0000313" key="3">
    <source>
        <dbReference type="Proteomes" id="UP000284706"/>
    </source>
</evidence>
<keyword evidence="3" id="KW-1185">Reference proteome</keyword>
<feature type="compositionally biased region" description="Low complexity" evidence="1">
    <location>
        <begin position="1"/>
        <end position="19"/>
    </location>
</feature>
<dbReference type="Proteomes" id="UP000284706">
    <property type="component" value="Unassembled WGS sequence"/>
</dbReference>
<feature type="region of interest" description="Disordered" evidence="1">
    <location>
        <begin position="200"/>
        <end position="222"/>
    </location>
</feature>
<organism evidence="2 3">
    <name type="scientific">Gymnopilus dilepis</name>
    <dbReference type="NCBI Taxonomy" id="231916"/>
    <lineage>
        <taxon>Eukaryota</taxon>
        <taxon>Fungi</taxon>
        <taxon>Dikarya</taxon>
        <taxon>Basidiomycota</taxon>
        <taxon>Agaricomycotina</taxon>
        <taxon>Agaricomycetes</taxon>
        <taxon>Agaricomycetidae</taxon>
        <taxon>Agaricales</taxon>
        <taxon>Agaricineae</taxon>
        <taxon>Hymenogastraceae</taxon>
        <taxon>Gymnopilus</taxon>
    </lineage>
</organism>
<proteinExistence type="predicted"/>
<name>A0A409YIC8_9AGAR</name>